<comment type="caution">
    <text evidence="1">The sequence shown here is derived from an EMBL/GenBank/DDBJ whole genome shotgun (WGS) entry which is preliminary data.</text>
</comment>
<sequence>MASMNLCFEVRDLNKSVCFFCMHNRSCKWSSCVVIIETLAAVYDLHDVHGFPFARSINWLSNSRSLFLLFIYCVDGDCVYFRNKGSIGLAKFMSTLLSHRIWSKAKPELISVQDIEPKVVIGEDKTRALRLTRDEE</sequence>
<gene>
    <name evidence="1" type="ORF">KP509_23G080400</name>
</gene>
<dbReference type="Proteomes" id="UP000825935">
    <property type="component" value="Chromosome 23"/>
</dbReference>
<dbReference type="EMBL" id="CM035428">
    <property type="protein sequence ID" value="KAH7302632.1"/>
    <property type="molecule type" value="Genomic_DNA"/>
</dbReference>
<accession>A0A8T2S2B9</accession>
<organism evidence="1 2">
    <name type="scientific">Ceratopteris richardii</name>
    <name type="common">Triangle waterfern</name>
    <dbReference type="NCBI Taxonomy" id="49495"/>
    <lineage>
        <taxon>Eukaryota</taxon>
        <taxon>Viridiplantae</taxon>
        <taxon>Streptophyta</taxon>
        <taxon>Embryophyta</taxon>
        <taxon>Tracheophyta</taxon>
        <taxon>Polypodiopsida</taxon>
        <taxon>Polypodiidae</taxon>
        <taxon>Polypodiales</taxon>
        <taxon>Pteridineae</taxon>
        <taxon>Pteridaceae</taxon>
        <taxon>Parkerioideae</taxon>
        <taxon>Ceratopteris</taxon>
    </lineage>
</organism>
<proteinExistence type="predicted"/>
<reference evidence="1 2" key="1">
    <citation type="submission" date="2021-08" db="EMBL/GenBank/DDBJ databases">
        <title>WGS assembly of Ceratopteris richardii.</title>
        <authorList>
            <person name="Marchant D.B."/>
            <person name="Chen G."/>
            <person name="Jenkins J."/>
            <person name="Shu S."/>
            <person name="Leebens-Mack J."/>
            <person name="Grimwood J."/>
            <person name="Schmutz J."/>
            <person name="Soltis P."/>
            <person name="Soltis D."/>
            <person name="Chen Z.-H."/>
        </authorList>
    </citation>
    <scope>NUCLEOTIDE SEQUENCE [LARGE SCALE GENOMIC DNA]</scope>
    <source>
        <strain evidence="1">Whitten #5841</strain>
        <tissue evidence="1">Leaf</tissue>
    </source>
</reference>
<name>A0A8T2S2B9_CERRI</name>
<evidence type="ECO:0000313" key="1">
    <source>
        <dbReference type="EMBL" id="KAH7302632.1"/>
    </source>
</evidence>
<keyword evidence="2" id="KW-1185">Reference proteome</keyword>
<evidence type="ECO:0000313" key="2">
    <source>
        <dbReference type="Proteomes" id="UP000825935"/>
    </source>
</evidence>
<protein>
    <submittedName>
        <fullName evidence="1">Uncharacterized protein</fullName>
    </submittedName>
</protein>
<dbReference type="AlphaFoldDB" id="A0A8T2S2B9"/>